<dbReference type="EMBL" id="VWNA01000003">
    <property type="protein sequence ID" value="MQT15514.1"/>
    <property type="molecule type" value="Genomic_DNA"/>
</dbReference>
<evidence type="ECO:0000256" key="4">
    <source>
        <dbReference type="ARBA" id="ARBA00022989"/>
    </source>
</evidence>
<keyword evidence="3 6" id="KW-0812">Transmembrane</keyword>
<dbReference type="GO" id="GO:0005886">
    <property type="term" value="C:plasma membrane"/>
    <property type="evidence" value="ECO:0007669"/>
    <property type="project" value="UniProtKB-SubCell"/>
</dbReference>
<dbReference type="CDD" id="cd06580">
    <property type="entry name" value="TM_PBP1_transp_TpRbsC_like"/>
    <property type="match status" value="1"/>
</dbReference>
<evidence type="ECO:0000313" key="8">
    <source>
        <dbReference type="Proteomes" id="UP000332515"/>
    </source>
</evidence>
<reference evidence="7 8" key="1">
    <citation type="submission" date="2019-09" db="EMBL/GenBank/DDBJ databases">
        <title>Segnochrobactrum spirostomi gen. nov., sp. nov., isolated from the ciliate Spirostomum cf. yagiui and description of a novel family, Segnochrobactraceae fam. nov. within the order Rhizobiales of the class Alphaproteobacteria.</title>
        <authorList>
            <person name="Akter S."/>
            <person name="Shazib S.U.A."/>
            <person name="Shin M.K."/>
        </authorList>
    </citation>
    <scope>NUCLEOTIDE SEQUENCE [LARGE SCALE GENOMIC DNA]</scope>
    <source>
        <strain evidence="7 8">Sp-1</strain>
    </source>
</reference>
<feature type="transmembrane region" description="Helical" evidence="6">
    <location>
        <begin position="263"/>
        <end position="285"/>
    </location>
</feature>
<keyword evidence="2" id="KW-1003">Cell membrane</keyword>
<evidence type="ECO:0000256" key="1">
    <source>
        <dbReference type="ARBA" id="ARBA00004651"/>
    </source>
</evidence>
<dbReference type="PANTHER" id="PTHR43370">
    <property type="entry name" value="SUGAR ABC TRANSPORTER INTEGRAL MEMBRANE PROTEIN-RELATED"/>
    <property type="match status" value="1"/>
</dbReference>
<evidence type="ECO:0000256" key="2">
    <source>
        <dbReference type="ARBA" id="ARBA00022475"/>
    </source>
</evidence>
<dbReference type="InterPro" id="IPR001851">
    <property type="entry name" value="ABC_transp_permease"/>
</dbReference>
<keyword evidence="4 6" id="KW-1133">Transmembrane helix</keyword>
<name>A0A6A7Y841_9HYPH</name>
<keyword evidence="8" id="KW-1185">Reference proteome</keyword>
<proteinExistence type="predicted"/>
<feature type="transmembrane region" description="Helical" evidence="6">
    <location>
        <begin position="193"/>
        <end position="215"/>
    </location>
</feature>
<evidence type="ECO:0000256" key="5">
    <source>
        <dbReference type="ARBA" id="ARBA00023136"/>
    </source>
</evidence>
<keyword evidence="5 6" id="KW-0472">Membrane</keyword>
<comment type="subcellular location">
    <subcellularLocation>
        <location evidence="1">Cell membrane</location>
        <topology evidence="1">Multi-pass membrane protein</topology>
    </subcellularLocation>
</comment>
<evidence type="ECO:0000313" key="7">
    <source>
        <dbReference type="EMBL" id="MQT15514.1"/>
    </source>
</evidence>
<protein>
    <submittedName>
        <fullName evidence="7">ABC transporter permease</fullName>
    </submittedName>
</protein>
<feature type="transmembrane region" description="Helical" evidence="6">
    <location>
        <begin position="135"/>
        <end position="161"/>
    </location>
</feature>
<feature type="transmembrane region" description="Helical" evidence="6">
    <location>
        <begin position="87"/>
        <end position="105"/>
    </location>
</feature>
<dbReference type="Pfam" id="PF02653">
    <property type="entry name" value="BPD_transp_2"/>
    <property type="match status" value="1"/>
</dbReference>
<feature type="transmembrane region" description="Helical" evidence="6">
    <location>
        <begin position="58"/>
        <end position="80"/>
    </location>
</feature>
<organism evidence="7 8">
    <name type="scientific">Segnochrobactrum spirostomi</name>
    <dbReference type="NCBI Taxonomy" id="2608987"/>
    <lineage>
        <taxon>Bacteria</taxon>
        <taxon>Pseudomonadati</taxon>
        <taxon>Pseudomonadota</taxon>
        <taxon>Alphaproteobacteria</taxon>
        <taxon>Hyphomicrobiales</taxon>
        <taxon>Segnochrobactraceae</taxon>
        <taxon>Segnochrobactrum</taxon>
    </lineage>
</organism>
<evidence type="ECO:0000256" key="3">
    <source>
        <dbReference type="ARBA" id="ARBA00022692"/>
    </source>
</evidence>
<evidence type="ECO:0000256" key="6">
    <source>
        <dbReference type="SAM" id="Phobius"/>
    </source>
</evidence>
<sequence>MIEFLAASIRIATPILLAGLGGILSERAGVFAVGLEGMMLIGAFGAAIGTAMSGGDALAGLAIALAGGALAGLVVAIVAVRFRADNMVTGLSLNIVAVGLTSYLMRILSASGQPMAIHNALLPVMPIPLLSDLPWIGPLLFAHPPLTYLTIVLCVLFTLLLKRTEIGLTLRATGENPDVVFASGLNPLKVRMLAVIACGAVAGLGGAVLTTQQVGTFTDGMTSGRGYLALAALIVGRWTPYGTAAACLVFAAAEALQYRLQGFGIPVSSYVMQMIPYLIGLAVLAGLGRNAHLPAAIGRPLDRRL</sequence>
<feature type="transmembrane region" description="Helical" evidence="6">
    <location>
        <begin position="31"/>
        <end position="52"/>
    </location>
</feature>
<comment type="caution">
    <text evidence="7">The sequence shown here is derived from an EMBL/GenBank/DDBJ whole genome shotgun (WGS) entry which is preliminary data.</text>
</comment>
<accession>A0A6A7Y841</accession>
<dbReference type="AlphaFoldDB" id="A0A6A7Y841"/>
<feature type="transmembrane region" description="Helical" evidence="6">
    <location>
        <begin position="227"/>
        <end position="251"/>
    </location>
</feature>
<feature type="transmembrane region" description="Helical" evidence="6">
    <location>
        <begin position="6"/>
        <end position="24"/>
    </location>
</feature>
<dbReference type="Proteomes" id="UP000332515">
    <property type="component" value="Unassembled WGS sequence"/>
</dbReference>
<dbReference type="GO" id="GO:0022857">
    <property type="term" value="F:transmembrane transporter activity"/>
    <property type="evidence" value="ECO:0007669"/>
    <property type="project" value="InterPro"/>
</dbReference>
<dbReference type="PANTHER" id="PTHR43370:SF1">
    <property type="entry name" value="GUANOSINE ABC TRANSPORTER PERMEASE PROTEIN NUPQ"/>
    <property type="match status" value="1"/>
</dbReference>
<gene>
    <name evidence="7" type="ORF">F0357_23240</name>
</gene>
<dbReference type="RefSeq" id="WP_153490981.1">
    <property type="nucleotide sequence ID" value="NZ_VWNA01000003.1"/>
</dbReference>